<evidence type="ECO:0000313" key="3">
    <source>
        <dbReference type="Proteomes" id="UP000317648"/>
    </source>
</evidence>
<dbReference type="OrthoDB" id="284643at2"/>
<gene>
    <name evidence="2" type="ORF">Pla8534_33150</name>
</gene>
<evidence type="ECO:0000313" key="2">
    <source>
        <dbReference type="EMBL" id="QDU95500.1"/>
    </source>
</evidence>
<feature type="region of interest" description="Disordered" evidence="1">
    <location>
        <begin position="64"/>
        <end position="83"/>
    </location>
</feature>
<evidence type="ECO:0000256" key="1">
    <source>
        <dbReference type="SAM" id="MobiDB-lite"/>
    </source>
</evidence>
<reference evidence="2 3" key="1">
    <citation type="submission" date="2019-02" db="EMBL/GenBank/DDBJ databases">
        <title>Deep-cultivation of Planctomycetes and their phenomic and genomic characterization uncovers novel biology.</title>
        <authorList>
            <person name="Wiegand S."/>
            <person name="Jogler M."/>
            <person name="Boedeker C."/>
            <person name="Pinto D."/>
            <person name="Vollmers J."/>
            <person name="Rivas-Marin E."/>
            <person name="Kohn T."/>
            <person name="Peeters S.H."/>
            <person name="Heuer A."/>
            <person name="Rast P."/>
            <person name="Oberbeckmann S."/>
            <person name="Bunk B."/>
            <person name="Jeske O."/>
            <person name="Meyerdierks A."/>
            <person name="Storesund J.E."/>
            <person name="Kallscheuer N."/>
            <person name="Luecker S."/>
            <person name="Lage O.M."/>
            <person name="Pohl T."/>
            <person name="Merkel B.J."/>
            <person name="Hornburger P."/>
            <person name="Mueller R.-W."/>
            <person name="Bruemmer F."/>
            <person name="Labrenz M."/>
            <person name="Spormann A.M."/>
            <person name="Op den Camp H."/>
            <person name="Overmann J."/>
            <person name="Amann R."/>
            <person name="Jetten M.S.M."/>
            <person name="Mascher T."/>
            <person name="Medema M.H."/>
            <person name="Devos D.P."/>
            <person name="Kaster A.-K."/>
            <person name="Ovreas L."/>
            <person name="Rohde M."/>
            <person name="Galperin M.Y."/>
            <person name="Jogler C."/>
        </authorList>
    </citation>
    <scope>NUCLEOTIDE SEQUENCE [LARGE SCALE GENOMIC DNA]</scope>
    <source>
        <strain evidence="2 3">Pla85_3_4</strain>
    </source>
</reference>
<dbReference type="EMBL" id="CP036433">
    <property type="protein sequence ID" value="QDU95500.1"/>
    <property type="molecule type" value="Genomic_DNA"/>
</dbReference>
<proteinExistence type="predicted"/>
<sequence length="107" mass="11368">MVKPEPAPQIISFRVQVGHTAVTVNGDSREAAIAAARTQLCDELPRLWDVILHLDADRFQVTPVPSDPLAETPLRTQPLPAAPLPPLPLPCDSLPGVVDAAPPFPVG</sequence>
<organism evidence="2 3">
    <name type="scientific">Lignipirellula cremea</name>
    <dbReference type="NCBI Taxonomy" id="2528010"/>
    <lineage>
        <taxon>Bacteria</taxon>
        <taxon>Pseudomonadati</taxon>
        <taxon>Planctomycetota</taxon>
        <taxon>Planctomycetia</taxon>
        <taxon>Pirellulales</taxon>
        <taxon>Pirellulaceae</taxon>
        <taxon>Lignipirellula</taxon>
    </lineage>
</organism>
<protein>
    <submittedName>
        <fullName evidence="2">Uncharacterized protein</fullName>
    </submittedName>
</protein>
<accession>A0A518DUJ3</accession>
<name>A0A518DUJ3_9BACT</name>
<keyword evidence="3" id="KW-1185">Reference proteome</keyword>
<dbReference type="AlphaFoldDB" id="A0A518DUJ3"/>
<dbReference type="KEGG" id="lcre:Pla8534_33150"/>
<dbReference type="RefSeq" id="WP_145054231.1">
    <property type="nucleotide sequence ID" value="NZ_CP036433.1"/>
</dbReference>
<dbReference type="Proteomes" id="UP000317648">
    <property type="component" value="Chromosome"/>
</dbReference>